<feature type="compositionally biased region" description="Polar residues" evidence="1">
    <location>
        <begin position="411"/>
        <end position="423"/>
    </location>
</feature>
<keyword evidence="3" id="KW-0732">Signal</keyword>
<keyword evidence="5" id="KW-1185">Reference proteome</keyword>
<evidence type="ECO:0000313" key="5">
    <source>
        <dbReference type="Proteomes" id="UP000049983"/>
    </source>
</evidence>
<dbReference type="STRING" id="311410.LA5095_05402"/>
<feature type="transmembrane region" description="Helical" evidence="2">
    <location>
        <begin position="290"/>
        <end position="308"/>
    </location>
</feature>
<dbReference type="Proteomes" id="UP000049983">
    <property type="component" value="Unassembled WGS sequence"/>
</dbReference>
<feature type="region of interest" description="Disordered" evidence="1">
    <location>
        <begin position="410"/>
        <end position="431"/>
    </location>
</feature>
<organism evidence="4 5">
    <name type="scientific">Roseibium album</name>
    <dbReference type="NCBI Taxonomy" id="311410"/>
    <lineage>
        <taxon>Bacteria</taxon>
        <taxon>Pseudomonadati</taxon>
        <taxon>Pseudomonadota</taxon>
        <taxon>Alphaproteobacteria</taxon>
        <taxon>Hyphomicrobiales</taxon>
        <taxon>Stappiaceae</taxon>
        <taxon>Roseibium</taxon>
    </lineage>
</organism>
<evidence type="ECO:0000313" key="4">
    <source>
        <dbReference type="EMBL" id="CTQ78038.1"/>
    </source>
</evidence>
<keyword evidence="2" id="KW-0472">Membrane</keyword>
<feature type="signal peptide" evidence="3">
    <location>
        <begin position="1"/>
        <end position="20"/>
    </location>
</feature>
<evidence type="ECO:0008006" key="6">
    <source>
        <dbReference type="Google" id="ProtNLM"/>
    </source>
</evidence>
<dbReference type="InterPro" id="IPR025738">
    <property type="entry name" value="BatD"/>
</dbReference>
<dbReference type="AlphaFoldDB" id="A0A0M7B0Z0"/>
<evidence type="ECO:0000256" key="3">
    <source>
        <dbReference type="SAM" id="SignalP"/>
    </source>
</evidence>
<dbReference type="OrthoDB" id="7699970at2"/>
<keyword evidence="2" id="KW-1133">Transmembrane helix</keyword>
<sequence length="431" mass="47456">MRYALLLNVFFMLTGVPVAAQDGQGPEVRTSLENDTAVPGQPLLYRVTVLVPTWLPSPPEFPSYEAPNVVVRLPSRASGPASETIGGEPWSGVTRSYRLYPMIAGTFQIPAGRIKITYSDPDTQEPVVTEVTTDSFEITGQIPPGSEKLDPFLAANSVTMERSVEGNPQEMGVGDALTLTTVVNVAGVAPMFVPPFGQNIETGGLAVYPKEPVLEEREDRGLLSGTRTEETVLVAEADGSFTVPEATLSWFNLKSGKIESIAAPAISINVTRTAVPEPQPKSAAIDWRRLFGSAMIVVLIGFAAFFVWRRYASLLMAYARELKNRHRASEGYLFKMLVAAIRSRDLNLLMRRSLDWQRTVERKVPNCDWSAYDLAIHQCCALSFSRQVPKSSGESRKSWDHLLTAAKSTRDSVLNSRRNTEVQNLPDLNPR</sequence>
<dbReference type="EMBL" id="CXWC01000014">
    <property type="protein sequence ID" value="CTQ78038.1"/>
    <property type="molecule type" value="Genomic_DNA"/>
</dbReference>
<dbReference type="GeneID" id="97672672"/>
<evidence type="ECO:0000256" key="2">
    <source>
        <dbReference type="SAM" id="Phobius"/>
    </source>
</evidence>
<gene>
    <name evidence="4" type="ORF">LA5096_05420</name>
</gene>
<dbReference type="PANTHER" id="PTHR40940:SF1">
    <property type="entry name" value="PROTEIN BATD"/>
    <property type="match status" value="1"/>
</dbReference>
<accession>A0A0M7B0Z0</accession>
<proteinExistence type="predicted"/>
<reference evidence="5" key="1">
    <citation type="submission" date="2015-07" db="EMBL/GenBank/DDBJ databases">
        <authorList>
            <person name="Rodrigo-Torres Lidia"/>
            <person name="Arahal R.David."/>
        </authorList>
    </citation>
    <scope>NUCLEOTIDE SEQUENCE [LARGE SCALE GENOMIC DNA]</scope>
    <source>
        <strain evidence="5">CECT 5096</strain>
    </source>
</reference>
<dbReference type="RefSeq" id="WP_055120708.1">
    <property type="nucleotide sequence ID" value="NZ_CXWA01000010.1"/>
</dbReference>
<name>A0A0M7B0Z0_9HYPH</name>
<protein>
    <recommendedName>
        <fullName evidence="6">Oxygen tolerance</fullName>
    </recommendedName>
</protein>
<feature type="chain" id="PRO_5009788173" description="Oxygen tolerance" evidence="3">
    <location>
        <begin position="21"/>
        <end position="431"/>
    </location>
</feature>
<dbReference type="PANTHER" id="PTHR40940">
    <property type="entry name" value="PROTEIN BATD-RELATED"/>
    <property type="match status" value="1"/>
</dbReference>
<evidence type="ECO:0000256" key="1">
    <source>
        <dbReference type="SAM" id="MobiDB-lite"/>
    </source>
</evidence>
<keyword evidence="2" id="KW-0812">Transmembrane</keyword>